<dbReference type="SUPFAM" id="SSF53756">
    <property type="entry name" value="UDP-Glycosyltransferase/glycogen phosphorylase"/>
    <property type="match status" value="1"/>
</dbReference>
<dbReference type="AlphaFoldDB" id="A0A415L5I6"/>
<dbReference type="Proteomes" id="UP000285897">
    <property type="component" value="Unassembled WGS sequence"/>
</dbReference>
<dbReference type="EMBL" id="QSJW01000017">
    <property type="protein sequence ID" value="RHE08400.1"/>
    <property type="molecule type" value="Genomic_DNA"/>
</dbReference>
<evidence type="ECO:0000313" key="5">
    <source>
        <dbReference type="Proteomes" id="UP000284644"/>
    </source>
</evidence>
<accession>A0A415L5I6</accession>
<dbReference type="PANTHER" id="PTHR46401">
    <property type="entry name" value="GLYCOSYLTRANSFERASE WBBK-RELATED"/>
    <property type="match status" value="1"/>
</dbReference>
<dbReference type="GO" id="GO:0009103">
    <property type="term" value="P:lipopolysaccharide biosynthetic process"/>
    <property type="evidence" value="ECO:0007669"/>
    <property type="project" value="TreeGrafter"/>
</dbReference>
<protein>
    <submittedName>
        <fullName evidence="4">Glycosyltransferase family 1 protein</fullName>
    </submittedName>
</protein>
<dbReference type="Proteomes" id="UP000284644">
    <property type="component" value="Unassembled WGS sequence"/>
</dbReference>
<gene>
    <name evidence="4" type="ORF">DW021_15080</name>
    <name evidence="3" type="ORF">DW767_18235</name>
</gene>
<sequence>MKKVCIIGCFADTFDLLNGQTVKTKIVYKELEKSIGCDEVMKIDTYGGVKTLVKTPIIVLNALKSAQNIIILPAENGLRIIVPFLIGLNRVFKRNIYYDVIGGWLPEFVKKRKWLGIFLKKINSIFVETSSMKEQLKSQGYNNIEVIPNCKELDILDAKTIKYTGIKPYRLCTFSRVTKEKGIEDAVRAVCEINSMHSDIFAELDIYGQIEDNQEEWLKKLQTLAPGYIKYKGMVPFSQSTKVLKEYDALLFPTYYEGEGFAGTIIDAFAAGLPVIASDWKYNSEIIKSGMTGVIFKTHSINELKNAIISIDKDIKKWNLMRQNCISEAKRYLPANAMKKLIDIVNG</sequence>
<dbReference type="Gene3D" id="3.40.50.2000">
    <property type="entry name" value="Glycogen Phosphorylase B"/>
    <property type="match status" value="1"/>
</dbReference>
<keyword evidence="1 4" id="KW-0808">Transferase</keyword>
<dbReference type="CDD" id="cd03801">
    <property type="entry name" value="GT4_PimA-like"/>
    <property type="match status" value="1"/>
</dbReference>
<feature type="domain" description="Glycosyl transferase family 1" evidence="2">
    <location>
        <begin position="168"/>
        <end position="329"/>
    </location>
</feature>
<dbReference type="PANTHER" id="PTHR46401:SF2">
    <property type="entry name" value="GLYCOSYLTRANSFERASE WBBK-RELATED"/>
    <property type="match status" value="1"/>
</dbReference>
<evidence type="ECO:0000313" key="4">
    <source>
        <dbReference type="EMBL" id="RHL43806.1"/>
    </source>
</evidence>
<dbReference type="RefSeq" id="WP_118045985.1">
    <property type="nucleotide sequence ID" value="NZ_JAAISX010000016.1"/>
</dbReference>
<organism evidence="4 6">
    <name type="scientific">Blautia obeum</name>
    <dbReference type="NCBI Taxonomy" id="40520"/>
    <lineage>
        <taxon>Bacteria</taxon>
        <taxon>Bacillati</taxon>
        <taxon>Bacillota</taxon>
        <taxon>Clostridia</taxon>
        <taxon>Lachnospirales</taxon>
        <taxon>Lachnospiraceae</taxon>
        <taxon>Blautia</taxon>
    </lineage>
</organism>
<proteinExistence type="predicted"/>
<name>A0A415L5I6_9FIRM</name>
<dbReference type="EMBL" id="QROS01000015">
    <property type="protein sequence ID" value="RHL43806.1"/>
    <property type="molecule type" value="Genomic_DNA"/>
</dbReference>
<evidence type="ECO:0000259" key="2">
    <source>
        <dbReference type="Pfam" id="PF00534"/>
    </source>
</evidence>
<dbReference type="Pfam" id="PF00534">
    <property type="entry name" value="Glycos_transf_1"/>
    <property type="match status" value="1"/>
</dbReference>
<comment type="caution">
    <text evidence="4">The sequence shown here is derived from an EMBL/GenBank/DDBJ whole genome shotgun (WGS) entry which is preliminary data.</text>
</comment>
<dbReference type="InterPro" id="IPR001296">
    <property type="entry name" value="Glyco_trans_1"/>
</dbReference>
<reference evidence="5 6" key="1">
    <citation type="submission" date="2018-08" db="EMBL/GenBank/DDBJ databases">
        <title>A genome reference for cultivated species of the human gut microbiota.</title>
        <authorList>
            <person name="Zou Y."/>
            <person name="Xue W."/>
            <person name="Luo G."/>
        </authorList>
    </citation>
    <scope>NUCLEOTIDE SEQUENCE [LARGE SCALE GENOMIC DNA]</scope>
    <source>
        <strain evidence="4 6">AF37-6AC</strain>
        <strain evidence="3 5">AM29-25AC</strain>
    </source>
</reference>
<dbReference type="GO" id="GO:0016757">
    <property type="term" value="F:glycosyltransferase activity"/>
    <property type="evidence" value="ECO:0007669"/>
    <property type="project" value="InterPro"/>
</dbReference>
<evidence type="ECO:0000313" key="6">
    <source>
        <dbReference type="Proteomes" id="UP000285897"/>
    </source>
</evidence>
<evidence type="ECO:0000256" key="1">
    <source>
        <dbReference type="ARBA" id="ARBA00022679"/>
    </source>
</evidence>
<evidence type="ECO:0000313" key="3">
    <source>
        <dbReference type="EMBL" id="RHE08400.1"/>
    </source>
</evidence>